<evidence type="ECO:0000256" key="1">
    <source>
        <dbReference type="SAM" id="SignalP"/>
    </source>
</evidence>
<dbReference type="GeneTree" id="ENSGT00940000154447"/>
<feature type="signal peptide" evidence="1">
    <location>
        <begin position="1"/>
        <end position="27"/>
    </location>
</feature>
<dbReference type="AlphaFoldDB" id="A0A8C6FKM6"/>
<feature type="chain" id="PRO_5034665622" evidence="1">
    <location>
        <begin position="28"/>
        <end position="181"/>
    </location>
</feature>
<evidence type="ECO:0000313" key="2">
    <source>
        <dbReference type="Ensembl" id="ENSMMSP00000012458.1"/>
    </source>
</evidence>
<name>A0A8C6FKM6_MOSMO</name>
<dbReference type="Gene3D" id="3.10.100.10">
    <property type="entry name" value="Mannose-Binding Protein A, subunit A"/>
    <property type="match status" value="1"/>
</dbReference>
<dbReference type="Ensembl" id="ENSMMST00000013773.1">
    <property type="protein sequence ID" value="ENSMMSP00000012458.1"/>
    <property type="gene ID" value="ENSMMSG00000009555.1"/>
</dbReference>
<evidence type="ECO:0000313" key="3">
    <source>
        <dbReference type="Proteomes" id="UP000694544"/>
    </source>
</evidence>
<dbReference type="InterPro" id="IPR016187">
    <property type="entry name" value="CTDL_fold"/>
</dbReference>
<reference evidence="2" key="1">
    <citation type="submission" date="2025-08" db="UniProtKB">
        <authorList>
            <consortium name="Ensembl"/>
        </authorList>
    </citation>
    <scope>IDENTIFICATION</scope>
</reference>
<dbReference type="InterPro" id="IPR016186">
    <property type="entry name" value="C-type_lectin-like/link_sf"/>
</dbReference>
<dbReference type="Proteomes" id="UP000694544">
    <property type="component" value="Unplaced"/>
</dbReference>
<sequence length="181" mass="20925">MLPSLGLPRLFWMLFSCLMLLSQIVSQNELPSEWIRCPKSFMAYRSYCYVLFMTPQTWLPWWLRWSSGHQVPVLSEVEGLFMVSLVKNNLKIPSYVWIGLHYPTEIHLVITNYTGNCGSVSRSTRKKQRSSILPRHFLPLLHQGISESDHQRILLGQKCNISLSAPMPSHLSFLSVSFLRS</sequence>
<organism evidence="2 3">
    <name type="scientific">Moschus moschiferus</name>
    <name type="common">Siberian musk deer</name>
    <name type="synonym">Moschus sibiricus</name>
    <dbReference type="NCBI Taxonomy" id="68415"/>
    <lineage>
        <taxon>Eukaryota</taxon>
        <taxon>Metazoa</taxon>
        <taxon>Chordata</taxon>
        <taxon>Craniata</taxon>
        <taxon>Vertebrata</taxon>
        <taxon>Euteleostomi</taxon>
        <taxon>Mammalia</taxon>
        <taxon>Eutheria</taxon>
        <taxon>Laurasiatheria</taxon>
        <taxon>Artiodactyla</taxon>
        <taxon>Ruminantia</taxon>
        <taxon>Pecora</taxon>
        <taxon>Moschidae</taxon>
        <taxon>Moschus</taxon>
    </lineage>
</organism>
<protein>
    <submittedName>
        <fullName evidence="2">Uncharacterized protein</fullName>
    </submittedName>
</protein>
<keyword evidence="3" id="KW-1185">Reference proteome</keyword>
<accession>A0A8C6FKM6</accession>
<dbReference type="SUPFAM" id="SSF56436">
    <property type="entry name" value="C-type lectin-like"/>
    <property type="match status" value="1"/>
</dbReference>
<reference evidence="2" key="2">
    <citation type="submission" date="2025-09" db="UniProtKB">
        <authorList>
            <consortium name="Ensembl"/>
        </authorList>
    </citation>
    <scope>IDENTIFICATION</scope>
</reference>
<dbReference type="PRINTS" id="PR01504">
    <property type="entry name" value="PNCREATITSAP"/>
</dbReference>
<keyword evidence="1" id="KW-0732">Signal</keyword>
<proteinExistence type="predicted"/>